<evidence type="ECO:0000256" key="5">
    <source>
        <dbReference type="ARBA" id="ARBA00022553"/>
    </source>
</evidence>
<feature type="compositionally biased region" description="Low complexity" evidence="8">
    <location>
        <begin position="1287"/>
        <end position="1297"/>
    </location>
</feature>
<feature type="compositionally biased region" description="Polar residues" evidence="8">
    <location>
        <begin position="1216"/>
        <end position="1225"/>
    </location>
</feature>
<feature type="compositionally biased region" description="Gly residues" evidence="8">
    <location>
        <begin position="778"/>
        <end position="788"/>
    </location>
</feature>
<feature type="compositionally biased region" description="Polar residues" evidence="8">
    <location>
        <begin position="453"/>
        <end position="465"/>
    </location>
</feature>
<feature type="compositionally biased region" description="Basic and acidic residues" evidence="8">
    <location>
        <begin position="856"/>
        <end position="876"/>
    </location>
</feature>
<keyword evidence="4" id="KW-0396">Initiation factor</keyword>
<dbReference type="PANTHER" id="PTHR23253">
    <property type="entry name" value="EUKARYOTIC TRANSLATION INITIATION FACTOR 4 GAMMA"/>
    <property type="match status" value="1"/>
</dbReference>
<feature type="region of interest" description="Disordered" evidence="8">
    <location>
        <begin position="1287"/>
        <end position="1351"/>
    </location>
</feature>
<feature type="region of interest" description="Disordered" evidence="8">
    <location>
        <begin position="1"/>
        <end position="113"/>
    </location>
</feature>
<feature type="region of interest" description="Disordered" evidence="8">
    <location>
        <begin position="822"/>
        <end position="880"/>
    </location>
</feature>
<feature type="region of interest" description="Disordered" evidence="8">
    <location>
        <begin position="1178"/>
        <end position="1274"/>
    </location>
</feature>
<evidence type="ECO:0000313" key="10">
    <source>
        <dbReference type="EMBL" id="BEI93336.1"/>
    </source>
</evidence>
<feature type="compositionally biased region" description="Basic residues" evidence="8">
    <location>
        <begin position="1299"/>
        <end position="1309"/>
    </location>
</feature>
<keyword evidence="11" id="KW-1185">Reference proteome</keyword>
<feature type="compositionally biased region" description="Polar residues" evidence="8">
    <location>
        <begin position="382"/>
        <end position="392"/>
    </location>
</feature>
<dbReference type="GO" id="GO:0003729">
    <property type="term" value="F:mRNA binding"/>
    <property type="evidence" value="ECO:0007669"/>
    <property type="project" value="TreeGrafter"/>
</dbReference>
<protein>
    <recommendedName>
        <fullName evidence="9">MIF4G domain-containing protein</fullName>
    </recommendedName>
</protein>
<comment type="subcellular location">
    <subcellularLocation>
        <location evidence="1">Cytoplasm</location>
    </subcellularLocation>
</comment>
<feature type="compositionally biased region" description="Pro residues" evidence="8">
    <location>
        <begin position="215"/>
        <end position="226"/>
    </location>
</feature>
<gene>
    <name evidence="10" type="ORF">CcaverHIS019_0509640</name>
</gene>
<evidence type="ECO:0000256" key="1">
    <source>
        <dbReference type="ARBA" id="ARBA00004496"/>
    </source>
</evidence>
<dbReference type="InterPro" id="IPR016024">
    <property type="entry name" value="ARM-type_fold"/>
</dbReference>
<dbReference type="SUPFAM" id="SSF48371">
    <property type="entry name" value="ARM repeat"/>
    <property type="match status" value="1"/>
</dbReference>
<feature type="region of interest" description="Disordered" evidence="8">
    <location>
        <begin position="135"/>
        <end position="281"/>
    </location>
</feature>
<feature type="compositionally biased region" description="Low complexity" evidence="8">
    <location>
        <begin position="205"/>
        <end position="214"/>
    </location>
</feature>
<dbReference type="InterPro" id="IPR036211">
    <property type="entry name" value="eIF4G_eIF4E-bd_sf"/>
</dbReference>
<feature type="compositionally biased region" description="Basic and acidic residues" evidence="8">
    <location>
        <begin position="605"/>
        <end position="616"/>
    </location>
</feature>
<feature type="compositionally biased region" description="Acidic residues" evidence="8">
    <location>
        <begin position="1315"/>
        <end position="1336"/>
    </location>
</feature>
<feature type="compositionally biased region" description="Low complexity" evidence="8">
    <location>
        <begin position="681"/>
        <end position="699"/>
    </location>
</feature>
<feature type="compositionally biased region" description="Polar residues" evidence="8">
    <location>
        <begin position="830"/>
        <end position="839"/>
    </location>
</feature>
<dbReference type="Pfam" id="PF02854">
    <property type="entry name" value="MIF4G"/>
    <property type="match status" value="1"/>
</dbReference>
<keyword evidence="7" id="KW-0648">Protein biosynthesis</keyword>
<feature type="compositionally biased region" description="Low complexity" evidence="8">
    <location>
        <begin position="95"/>
        <end position="108"/>
    </location>
</feature>
<dbReference type="SMART" id="SM00543">
    <property type="entry name" value="MIF4G"/>
    <property type="match status" value="1"/>
</dbReference>
<dbReference type="EMBL" id="AP028216">
    <property type="protein sequence ID" value="BEI93336.1"/>
    <property type="molecule type" value="Genomic_DNA"/>
</dbReference>
<feature type="region of interest" description="Disordered" evidence="8">
    <location>
        <begin position="664"/>
        <end position="699"/>
    </location>
</feature>
<evidence type="ECO:0000256" key="6">
    <source>
        <dbReference type="ARBA" id="ARBA00022884"/>
    </source>
</evidence>
<name>A0AA48L771_9TREE</name>
<feature type="compositionally biased region" description="Basic and acidic residues" evidence="8">
    <location>
        <begin position="486"/>
        <end position="536"/>
    </location>
</feature>
<dbReference type="Gene3D" id="1.20.970.30">
    <property type="entry name" value="eIF4G, eIF4E-binding domain"/>
    <property type="match status" value="1"/>
</dbReference>
<dbReference type="PANTHER" id="PTHR23253:SF9">
    <property type="entry name" value="EUKARYOTIC TRANSLATION INITIATION FACTOR 4 GAMMA 2"/>
    <property type="match status" value="1"/>
</dbReference>
<sequence length="1503" mass="160007">MSKASTPNKPLAQSPAPNTSAWSRGPPAAVSNPSSNVNSTASTPPPPPNGASANGPTGSTPVAIGGGNSRKGSLMVGGNGDVMPRGNLAFGTVDSPNPLLSSSPAAPSTTGGHLADAVKSFGSLDAETNAAGASMIRPPRRTSGGANPAVPTQKKQLDPHNIHSFFVGKPQHGSTPGAPMSPSQMPAGGLPDRRQSGGQFPGANGMPPYQQMPGMPTPPHLRPMPGMPGGGQRSPVMGGAPQPQFPPQQVGQPGYRPSQPQMAGNPAVRPNGPIMSRPPMGQVPYGMPPGAPGFMMYGQPGYYVGRPWGAGDSSQYNPYGSDGYGWQGNPQHAPSMPLSPRQQQAQLGSPVPPNATLPPSGGGSPLPTPPSRPQSLVGGHQSGSPMPSTPSRPLQPATAFTPATPSPAQASAGLSAGATAFTPRAKSSMIRISRPDGTSVNLVEAAAAAKGPTPSSTSGVATPEQSAEELPKPQKKVPSLPIVVRLESEEQKRHRLEEEARISKMKEQEKREEAERKERQERRAKEEAESKAKAAAEAEAEEETNAKVVAEAMDVGVDQVKEEAKVKEEAQAKQETETKAEEERKIETVSNERTKPADKQPVTETKVERSETRTSSEDAASALPVGDKADELRRPLLTPTTQSAAPSPLASPALAAAGLPAKPVSAIGGAAPRRPTSSLDSKSPGPSAKASSSGPSALSKAKAIDDLGAITYPTAIKPQSAELNANGEPGKFRYDRDFLMQFQNICKDKPDSLPPLEEIGIEADTSSGFGSARRGARTSGGPGRSMGGMGLMGSGRSPSAMGAFNLGNIRNTTSEERYIRSIPSGGRMGRTSSQGNNLPQMHGLPTMGHSRSNRGGPRDSNRGRPRAAQDSRHSANDPDVAPLVVSANAWVNARSAGSDEKSPVFIERKVKALLNKLTEEKFDSISDQILEWANKSRDETDGMTLKLVIKLVFEKSTDEAHWSAMYAKLCRKLLEKLDPSVTEVIDGKPYTGGGLFRKYLLGRCQSDFESGWKAREEAALAAVAKSDEDKERLAKAEETKEDDNGEAPMMSEEYYALQKAKRRGLGLVQLIGELYKLDMLSKSVIRECLVRLLSNVENPDEEDLESTCKLLTTVGKQFEAAASASMDVVFERLEVLTKLDSVSSRIRFMIMDVVDLRRNKWRSRKEVVPTTIAQIHEQAARENAQKAQAAQQVRETMSRGGSRSGHSRREGPQPGEWQSVSTGSRPPQRPTDFSNIGRGVSSNISSGPTFGPSSVFARGKKGGAGSTPPISRQNSSANMFAMLNEAETAAPESTEPAPQRKKLQLKPRTKPIPGEGDEEAESDGEAEQSGEEEEPVAEAAVAKPDMSEEDAKTKITTDLKELWGEKDAGGTRNADDIVEYYRALPSEHQNLLSERLAEDVFRIAKFRDAEIVAKGWTAALKAEVVTADVLRKGIAERMVTLDDDAIDFPQAYKSIALLMRSILLSQEDIDALLEKVDVYGEPRITPKMKLDKAFGQLDEETSA</sequence>
<feature type="compositionally biased region" description="Low complexity" evidence="8">
    <location>
        <begin position="766"/>
        <end position="777"/>
    </location>
</feature>
<feature type="compositionally biased region" description="Basic and acidic residues" evidence="8">
    <location>
        <begin position="564"/>
        <end position="598"/>
    </location>
</feature>
<evidence type="ECO:0000256" key="7">
    <source>
        <dbReference type="ARBA" id="ARBA00022917"/>
    </source>
</evidence>
<dbReference type="InterPro" id="IPR022745">
    <property type="entry name" value="eIF4G1_eIF4E-bd"/>
</dbReference>
<evidence type="ECO:0000256" key="8">
    <source>
        <dbReference type="SAM" id="MobiDB-lite"/>
    </source>
</evidence>
<dbReference type="Proteomes" id="UP001233271">
    <property type="component" value="Chromosome 5"/>
</dbReference>
<dbReference type="SUPFAM" id="SSF101489">
    <property type="entry name" value="Eukaryotic initiation factor 4f subunit eIF4g, eIF4e-binding domain"/>
    <property type="match status" value="1"/>
</dbReference>
<feature type="region of interest" description="Disordered" evidence="8">
    <location>
        <begin position="564"/>
        <end position="651"/>
    </location>
</feature>
<dbReference type="Gene3D" id="1.25.40.180">
    <property type="match status" value="2"/>
</dbReference>
<evidence type="ECO:0000256" key="4">
    <source>
        <dbReference type="ARBA" id="ARBA00022540"/>
    </source>
</evidence>
<evidence type="ECO:0000256" key="2">
    <source>
        <dbReference type="ARBA" id="ARBA00005775"/>
    </source>
</evidence>
<feature type="region of interest" description="Disordered" evidence="8">
    <location>
        <begin position="766"/>
        <end position="788"/>
    </location>
</feature>
<dbReference type="KEGG" id="ccac:CcaHIS019_0509640"/>
<dbReference type="InterPro" id="IPR003890">
    <property type="entry name" value="MIF4G-like_typ-3"/>
</dbReference>
<accession>A0AA48L771</accession>
<keyword evidence="6" id="KW-0694">RNA-binding</keyword>
<feature type="region of interest" description="Disordered" evidence="8">
    <location>
        <begin position="320"/>
        <end position="550"/>
    </location>
</feature>
<evidence type="ECO:0000256" key="3">
    <source>
        <dbReference type="ARBA" id="ARBA00022490"/>
    </source>
</evidence>
<dbReference type="Pfam" id="PF12152">
    <property type="entry name" value="eIF_4G1"/>
    <property type="match status" value="1"/>
</dbReference>
<dbReference type="RefSeq" id="XP_060458601.1">
    <property type="nucleotide sequence ID" value="XM_060602182.1"/>
</dbReference>
<dbReference type="FunFam" id="1.25.40.180:FF:000020">
    <property type="entry name" value="Eukaryotic translation initiation factor subunit"/>
    <property type="match status" value="1"/>
</dbReference>
<keyword evidence="3" id="KW-0963">Cytoplasm</keyword>
<feature type="compositionally biased region" description="Low complexity" evidence="8">
    <location>
        <begin position="238"/>
        <end position="254"/>
    </location>
</feature>
<dbReference type="GeneID" id="85497206"/>
<dbReference type="GO" id="GO:0010494">
    <property type="term" value="C:cytoplasmic stress granule"/>
    <property type="evidence" value="ECO:0007669"/>
    <property type="project" value="UniProtKB-ARBA"/>
</dbReference>
<feature type="domain" description="MIF4G" evidence="9">
    <location>
        <begin position="907"/>
        <end position="1160"/>
    </location>
</feature>
<dbReference type="GO" id="GO:0016281">
    <property type="term" value="C:eukaryotic translation initiation factor 4F complex"/>
    <property type="evidence" value="ECO:0007669"/>
    <property type="project" value="TreeGrafter"/>
</dbReference>
<keyword evidence="5" id="KW-0597">Phosphoprotein</keyword>
<reference evidence="10" key="1">
    <citation type="journal article" date="2023" name="BMC Genomics">
        <title>Chromosome-level genome assemblies of Cutaneotrichosporon spp. (Trichosporonales, Basidiomycota) reveal imbalanced evolution between nucleotide sequences and chromosome synteny.</title>
        <authorList>
            <person name="Kobayashi Y."/>
            <person name="Kayamori A."/>
            <person name="Aoki K."/>
            <person name="Shiwa Y."/>
            <person name="Matsutani M."/>
            <person name="Fujita N."/>
            <person name="Sugita T."/>
            <person name="Iwasaki W."/>
            <person name="Tanaka N."/>
            <person name="Takashima M."/>
        </authorList>
    </citation>
    <scope>NUCLEOTIDE SEQUENCE</scope>
    <source>
        <strain evidence="10">HIS019</strain>
    </source>
</reference>
<organism evidence="10 11">
    <name type="scientific">Cutaneotrichosporon cavernicola</name>
    <dbReference type="NCBI Taxonomy" id="279322"/>
    <lineage>
        <taxon>Eukaryota</taxon>
        <taxon>Fungi</taxon>
        <taxon>Dikarya</taxon>
        <taxon>Basidiomycota</taxon>
        <taxon>Agaricomycotina</taxon>
        <taxon>Tremellomycetes</taxon>
        <taxon>Trichosporonales</taxon>
        <taxon>Trichosporonaceae</taxon>
        <taxon>Cutaneotrichosporon</taxon>
    </lineage>
</organism>
<feature type="compositionally biased region" description="Low complexity" evidence="8">
    <location>
        <begin position="395"/>
        <end position="412"/>
    </location>
</feature>
<feature type="compositionally biased region" description="Low complexity" evidence="8">
    <location>
        <begin position="25"/>
        <end position="42"/>
    </location>
</feature>
<dbReference type="GO" id="GO:0003743">
    <property type="term" value="F:translation initiation factor activity"/>
    <property type="evidence" value="ECO:0007669"/>
    <property type="project" value="UniProtKB-KW"/>
</dbReference>
<proteinExistence type="inferred from homology"/>
<comment type="similarity">
    <text evidence="2">Belongs to the eukaryotic initiation factor 4G family.</text>
</comment>
<feature type="compositionally biased region" description="Polar residues" evidence="8">
    <location>
        <begin position="1240"/>
        <end position="1252"/>
    </location>
</feature>
<feature type="compositionally biased region" description="Gly residues" evidence="8">
    <location>
        <begin position="64"/>
        <end position="80"/>
    </location>
</feature>
<evidence type="ECO:0000259" key="9">
    <source>
        <dbReference type="SMART" id="SM00543"/>
    </source>
</evidence>
<evidence type="ECO:0000313" key="11">
    <source>
        <dbReference type="Proteomes" id="UP001233271"/>
    </source>
</evidence>